<sequence>MNGNELESEEPEKSGNVLDDDSNHGDQIVEPKLGMMFESADELFEFYNNYAYKTGFFIKKRTCKKENGVLVHVSYACSKEGKNITASNTPLNLLPTQRTGCKAKISARLCADDKWMISVVSLQHNHLNSPSKARYLRGHKRINTATKKRVLSSDKAGIRMCKIYGALTVEGGGYENLSYDEKTLRNMIAREKVLELGEGDATALLDHFTNMQNKDPNFFYRLDIDGIGRLKNVFWADNRCRESYKEFGEVVTFDTTYLTNKYDMPFSQFVGVNHHGQSILLGCGLLSNEEKETFAWLFKAWLDCMNGVAPGGIITDQASAMKIAIEIVFKDTKHRWCLWHIMKKIPEKLRRYDNYVRIKSRMKKVVYDSQCPAEFEERWSEMLEKYESLKQNKWLSKLYREKDRWIPCFVKTTFWAGMSTTQRSVSMNHLSTGMFIQEHL</sequence>
<proteinExistence type="predicted"/>
<evidence type="ECO:0000313" key="4">
    <source>
        <dbReference type="EMBL" id="KAI3864027.1"/>
    </source>
</evidence>
<dbReference type="InterPro" id="IPR018289">
    <property type="entry name" value="MULE_transposase_dom"/>
</dbReference>
<dbReference type="PANTHER" id="PTHR47718">
    <property type="entry name" value="OS01G0519700 PROTEIN"/>
    <property type="match status" value="1"/>
</dbReference>
<dbReference type="InterPro" id="IPR004330">
    <property type="entry name" value="FAR1_DNA_bnd_dom"/>
</dbReference>
<accession>A0AAD4S5E5</accession>
<name>A0AAD4S5E5_9MAGN</name>
<evidence type="ECO:0000259" key="3">
    <source>
        <dbReference type="Pfam" id="PF10551"/>
    </source>
</evidence>
<dbReference type="Pfam" id="PF10551">
    <property type="entry name" value="MULE"/>
    <property type="match status" value="1"/>
</dbReference>
<evidence type="ECO:0000313" key="5">
    <source>
        <dbReference type="Proteomes" id="UP001202328"/>
    </source>
</evidence>
<evidence type="ECO:0008006" key="6">
    <source>
        <dbReference type="Google" id="ProtNLM"/>
    </source>
</evidence>
<feature type="domain" description="MULE transposase" evidence="3">
    <location>
        <begin position="250"/>
        <end position="344"/>
    </location>
</feature>
<dbReference type="EMBL" id="JAJJMB010014022">
    <property type="protein sequence ID" value="KAI3864027.1"/>
    <property type="molecule type" value="Genomic_DNA"/>
</dbReference>
<evidence type="ECO:0000256" key="1">
    <source>
        <dbReference type="SAM" id="MobiDB-lite"/>
    </source>
</evidence>
<feature type="domain" description="FAR1" evidence="2">
    <location>
        <begin position="45"/>
        <end position="126"/>
    </location>
</feature>
<dbReference type="Pfam" id="PF03101">
    <property type="entry name" value="FAR1"/>
    <property type="match status" value="1"/>
</dbReference>
<keyword evidence="5" id="KW-1185">Reference proteome</keyword>
<dbReference type="PANTHER" id="PTHR47718:SF13">
    <property type="entry name" value="OS09G0290500 PROTEIN"/>
    <property type="match status" value="1"/>
</dbReference>
<dbReference type="Proteomes" id="UP001202328">
    <property type="component" value="Unassembled WGS sequence"/>
</dbReference>
<reference evidence="4" key="1">
    <citation type="submission" date="2022-04" db="EMBL/GenBank/DDBJ databases">
        <title>A functionally conserved STORR gene fusion in Papaver species that diverged 16.8 million years ago.</title>
        <authorList>
            <person name="Catania T."/>
        </authorList>
    </citation>
    <scope>NUCLEOTIDE SEQUENCE</scope>
    <source>
        <strain evidence="4">S-188037</strain>
    </source>
</reference>
<feature type="region of interest" description="Disordered" evidence="1">
    <location>
        <begin position="1"/>
        <end position="25"/>
    </location>
</feature>
<evidence type="ECO:0000259" key="2">
    <source>
        <dbReference type="Pfam" id="PF03101"/>
    </source>
</evidence>
<organism evidence="4 5">
    <name type="scientific">Papaver atlanticum</name>
    <dbReference type="NCBI Taxonomy" id="357466"/>
    <lineage>
        <taxon>Eukaryota</taxon>
        <taxon>Viridiplantae</taxon>
        <taxon>Streptophyta</taxon>
        <taxon>Embryophyta</taxon>
        <taxon>Tracheophyta</taxon>
        <taxon>Spermatophyta</taxon>
        <taxon>Magnoliopsida</taxon>
        <taxon>Ranunculales</taxon>
        <taxon>Papaveraceae</taxon>
        <taxon>Papaveroideae</taxon>
        <taxon>Papaver</taxon>
    </lineage>
</organism>
<dbReference type="AlphaFoldDB" id="A0AAD4S5E5"/>
<protein>
    <recommendedName>
        <fullName evidence="6">Protein FAR1-RELATED SEQUENCE</fullName>
    </recommendedName>
</protein>
<feature type="compositionally biased region" description="Acidic residues" evidence="1">
    <location>
        <begin position="1"/>
        <end position="10"/>
    </location>
</feature>
<gene>
    <name evidence="4" type="ORF">MKW98_031619</name>
</gene>
<comment type="caution">
    <text evidence="4">The sequence shown here is derived from an EMBL/GenBank/DDBJ whole genome shotgun (WGS) entry which is preliminary data.</text>
</comment>